<proteinExistence type="predicted"/>
<dbReference type="EMBL" id="JALNTZ010000001">
    <property type="protein sequence ID" value="KAJ3665946.1"/>
    <property type="molecule type" value="Genomic_DNA"/>
</dbReference>
<evidence type="ECO:0000313" key="2">
    <source>
        <dbReference type="Proteomes" id="UP001168821"/>
    </source>
</evidence>
<gene>
    <name evidence="1" type="ORF">Zmor_001409</name>
</gene>
<evidence type="ECO:0000313" key="1">
    <source>
        <dbReference type="EMBL" id="KAJ3665946.1"/>
    </source>
</evidence>
<dbReference type="AlphaFoldDB" id="A0AA38MRX0"/>
<name>A0AA38MRX0_9CUCU</name>
<sequence>MDINEAAIIASQSLLLNKSRTGHEFPYGGGPHQPKLSGSLWCQYSMLKTRLNYKDNVNISKFSKLVEFLKWKHQCYQPEKSSINKREILKFIEHAADETYLLIKTVMIVGIARAYRTDDFCKMEMADVTDHT</sequence>
<protein>
    <submittedName>
        <fullName evidence="1">Uncharacterized protein</fullName>
    </submittedName>
</protein>
<dbReference type="Proteomes" id="UP001168821">
    <property type="component" value="Unassembled WGS sequence"/>
</dbReference>
<accession>A0AA38MRX0</accession>
<comment type="caution">
    <text evidence="1">The sequence shown here is derived from an EMBL/GenBank/DDBJ whole genome shotgun (WGS) entry which is preliminary data.</text>
</comment>
<organism evidence="1 2">
    <name type="scientific">Zophobas morio</name>
    <dbReference type="NCBI Taxonomy" id="2755281"/>
    <lineage>
        <taxon>Eukaryota</taxon>
        <taxon>Metazoa</taxon>
        <taxon>Ecdysozoa</taxon>
        <taxon>Arthropoda</taxon>
        <taxon>Hexapoda</taxon>
        <taxon>Insecta</taxon>
        <taxon>Pterygota</taxon>
        <taxon>Neoptera</taxon>
        <taxon>Endopterygota</taxon>
        <taxon>Coleoptera</taxon>
        <taxon>Polyphaga</taxon>
        <taxon>Cucujiformia</taxon>
        <taxon>Tenebrionidae</taxon>
        <taxon>Zophobas</taxon>
    </lineage>
</organism>
<keyword evidence="2" id="KW-1185">Reference proteome</keyword>
<reference evidence="1" key="1">
    <citation type="journal article" date="2023" name="G3 (Bethesda)">
        <title>Whole genome assemblies of Zophobas morio and Tenebrio molitor.</title>
        <authorList>
            <person name="Kaur S."/>
            <person name="Stinson S.A."/>
            <person name="diCenzo G.C."/>
        </authorList>
    </citation>
    <scope>NUCLEOTIDE SEQUENCE</scope>
    <source>
        <strain evidence="1">QUZm001</strain>
    </source>
</reference>